<evidence type="ECO:0000256" key="3">
    <source>
        <dbReference type="ARBA" id="ARBA00023163"/>
    </source>
</evidence>
<dbReference type="Proteomes" id="UP000183090">
    <property type="component" value="Unassembled WGS sequence"/>
</dbReference>
<keyword evidence="1" id="KW-0805">Transcription regulation</keyword>
<dbReference type="InterPro" id="IPR036388">
    <property type="entry name" value="WH-like_DNA-bd_sf"/>
</dbReference>
<dbReference type="Proteomes" id="UP000034029">
    <property type="component" value="Chromosome"/>
</dbReference>
<dbReference type="CDD" id="cd07377">
    <property type="entry name" value="WHTH_GntR"/>
    <property type="match status" value="1"/>
</dbReference>
<reference evidence="7" key="2">
    <citation type="submission" date="2015-04" db="EMBL/GenBank/DDBJ databases">
        <title>Complete genome sequence of Salinicoccus halodurans strain H3B36, isolated from the Qaidam basin of China.</title>
        <authorList>
            <person name="Ma Y."/>
            <person name="Jiang K."/>
            <person name="Xue Y."/>
        </authorList>
    </citation>
    <scope>NUCLEOTIDE SEQUENCE [LARGE SCALE GENOMIC DNA]</scope>
    <source>
        <strain evidence="7">H3B36</strain>
    </source>
</reference>
<feature type="domain" description="HTH gntR-type" evidence="4">
    <location>
        <begin position="4"/>
        <end position="72"/>
    </location>
</feature>
<dbReference type="Gene3D" id="1.10.10.10">
    <property type="entry name" value="Winged helix-like DNA-binding domain superfamily/Winged helix DNA-binding domain"/>
    <property type="match status" value="1"/>
</dbReference>
<dbReference type="SUPFAM" id="SSF46785">
    <property type="entry name" value="Winged helix' DNA-binding domain"/>
    <property type="match status" value="1"/>
</dbReference>
<keyword evidence="3" id="KW-0804">Transcription</keyword>
<dbReference type="GO" id="GO:0003700">
    <property type="term" value="F:DNA-binding transcription factor activity"/>
    <property type="evidence" value="ECO:0007669"/>
    <property type="project" value="InterPro"/>
</dbReference>
<keyword evidence="7" id="KW-1185">Reference proteome</keyword>
<evidence type="ECO:0000256" key="1">
    <source>
        <dbReference type="ARBA" id="ARBA00023015"/>
    </source>
</evidence>
<keyword evidence="2" id="KW-0238">DNA-binding</keyword>
<dbReference type="Pfam" id="PF00392">
    <property type="entry name" value="GntR"/>
    <property type="match status" value="1"/>
</dbReference>
<sequence length="141" mass="16677">MEERTGLEHIVEQIHNLIEAENIQVGEKLPSERYLKDELNVSRQSVREALRALELLGIIYVRRGEGTFLADIDNHQLFQLIGKYLIRTKRQQNEIIEIKEMIEHHVRSKHDNENMSVYDDDNQILKKIHVLLDKYSRAFNS</sequence>
<dbReference type="GO" id="GO:0003677">
    <property type="term" value="F:DNA binding"/>
    <property type="evidence" value="ECO:0007669"/>
    <property type="project" value="UniProtKB-KW"/>
</dbReference>
<protein>
    <submittedName>
        <fullName evidence="6">Regulatory protein, gntR family</fullName>
    </submittedName>
</protein>
<evidence type="ECO:0000313" key="7">
    <source>
        <dbReference type="Proteomes" id="UP000034029"/>
    </source>
</evidence>
<reference evidence="6 8" key="3">
    <citation type="submission" date="2016-10" db="EMBL/GenBank/DDBJ databases">
        <authorList>
            <person name="Varghese N."/>
            <person name="Submissions S."/>
        </authorList>
    </citation>
    <scope>NUCLEOTIDE SEQUENCE [LARGE SCALE GENOMIC DNA]</scope>
    <source>
        <strain evidence="6 8">CGMCC 1.6501</strain>
    </source>
</reference>
<dbReference type="PANTHER" id="PTHR43537">
    <property type="entry name" value="TRANSCRIPTIONAL REGULATOR, GNTR FAMILY"/>
    <property type="match status" value="1"/>
</dbReference>
<organism evidence="6 8">
    <name type="scientific">Salinicoccus halodurans</name>
    <dbReference type="NCBI Taxonomy" id="407035"/>
    <lineage>
        <taxon>Bacteria</taxon>
        <taxon>Bacillati</taxon>
        <taxon>Bacillota</taxon>
        <taxon>Bacilli</taxon>
        <taxon>Bacillales</taxon>
        <taxon>Staphylococcaceae</taxon>
        <taxon>Salinicoccus</taxon>
    </lineage>
</organism>
<reference evidence="5 7" key="1">
    <citation type="journal article" date="2015" name="Int. J. Syst. Evol. Microbiol.">
        <title>Complete genome sequence of Salinicoccus halodurans H3B36, isolated from the Qaidam Basin in China.</title>
        <authorList>
            <person name="Jiang K."/>
            <person name="Xue Y."/>
            <person name="Ma Y."/>
        </authorList>
    </citation>
    <scope>NUCLEOTIDE SEQUENCE [LARGE SCALE GENOMIC DNA]</scope>
    <source>
        <strain evidence="5 7">H3B36</strain>
    </source>
</reference>
<dbReference type="RefSeq" id="WP_046790427.1">
    <property type="nucleotide sequence ID" value="NZ_CP011366.1"/>
</dbReference>
<evidence type="ECO:0000313" key="8">
    <source>
        <dbReference type="Proteomes" id="UP000183090"/>
    </source>
</evidence>
<proteinExistence type="predicted"/>
<name>A0A0F7D4H5_9STAP</name>
<evidence type="ECO:0000313" key="5">
    <source>
        <dbReference type="EMBL" id="AKG74245.1"/>
    </source>
</evidence>
<dbReference type="SMART" id="SM00345">
    <property type="entry name" value="HTH_GNTR"/>
    <property type="match status" value="1"/>
</dbReference>
<dbReference type="InterPro" id="IPR000524">
    <property type="entry name" value="Tscrpt_reg_HTH_GntR"/>
</dbReference>
<dbReference type="KEGG" id="shv:AAT16_08365"/>
<dbReference type="PRINTS" id="PR00035">
    <property type="entry name" value="HTHGNTR"/>
</dbReference>
<evidence type="ECO:0000313" key="6">
    <source>
        <dbReference type="EMBL" id="SFK93490.1"/>
    </source>
</evidence>
<accession>A0A0F7D4H5</accession>
<dbReference type="PROSITE" id="PS50949">
    <property type="entry name" value="HTH_GNTR"/>
    <property type="match status" value="1"/>
</dbReference>
<evidence type="ECO:0000256" key="2">
    <source>
        <dbReference type="ARBA" id="ARBA00023125"/>
    </source>
</evidence>
<dbReference type="OrthoDB" id="9799482at2"/>
<dbReference type="AlphaFoldDB" id="A0A0F7D4H5"/>
<dbReference type="PANTHER" id="PTHR43537:SF54">
    <property type="entry name" value="TRANSCRIPTIONAL REGULATOR, GNTR FAMILY"/>
    <property type="match status" value="1"/>
</dbReference>
<evidence type="ECO:0000259" key="4">
    <source>
        <dbReference type="PROSITE" id="PS50949"/>
    </source>
</evidence>
<dbReference type="InterPro" id="IPR036390">
    <property type="entry name" value="WH_DNA-bd_sf"/>
</dbReference>
<gene>
    <name evidence="5" type="ORF">AAT16_08365</name>
    <name evidence="6" type="ORF">SAMN05216235_2568</name>
</gene>
<dbReference type="EMBL" id="CP011366">
    <property type="protein sequence ID" value="AKG74245.1"/>
    <property type="molecule type" value="Genomic_DNA"/>
</dbReference>
<dbReference type="EMBL" id="FOTB01000006">
    <property type="protein sequence ID" value="SFK93490.1"/>
    <property type="molecule type" value="Genomic_DNA"/>
</dbReference>